<dbReference type="AlphaFoldDB" id="A0A8S1YQF5"/>
<organism evidence="1 2">
    <name type="scientific">Paramecium pentaurelia</name>
    <dbReference type="NCBI Taxonomy" id="43138"/>
    <lineage>
        <taxon>Eukaryota</taxon>
        <taxon>Sar</taxon>
        <taxon>Alveolata</taxon>
        <taxon>Ciliophora</taxon>
        <taxon>Intramacronucleata</taxon>
        <taxon>Oligohymenophorea</taxon>
        <taxon>Peniculida</taxon>
        <taxon>Parameciidae</taxon>
        <taxon>Paramecium</taxon>
    </lineage>
</organism>
<accession>A0A8S1YQF5</accession>
<keyword evidence="2" id="KW-1185">Reference proteome</keyword>
<name>A0A8S1YQF5_9CILI</name>
<comment type="caution">
    <text evidence="1">The sequence shown here is derived from an EMBL/GenBank/DDBJ whole genome shotgun (WGS) entry which is preliminary data.</text>
</comment>
<evidence type="ECO:0000313" key="1">
    <source>
        <dbReference type="EMBL" id="CAD8213794.1"/>
    </source>
</evidence>
<protein>
    <submittedName>
        <fullName evidence="1">Uncharacterized protein</fullName>
    </submittedName>
</protein>
<dbReference type="EMBL" id="CAJJDO010000186">
    <property type="protein sequence ID" value="CAD8213794.1"/>
    <property type="molecule type" value="Genomic_DNA"/>
</dbReference>
<evidence type="ECO:0000313" key="2">
    <source>
        <dbReference type="Proteomes" id="UP000689195"/>
    </source>
</evidence>
<sequence length="334" mass="39116">MQAIDLEQQNARLKKKSEKITEKYVCQGKNLVVQITKNQQSFLQNLNQIKSQFFNKVVVDKKKDLVLIKDPNNTFKKQRMGQQKKEDHLTNRIQEQNLENLVQTSICQLIKLRKIQSLDLRLQRIKLQTVLIGISFYKIENVNFDRNLIIGQQVNYQELQQSLLSQIGNLFNCQFLQQFQKLKSSLNAGEQSQILNQLQTIGSFMINKNSKKQIGFMKNMKKEIVFVDFILIKTLQNRIACLQYVIQYTNLEQLQIQWQMHTEQALKFFKVYQSNTSSKQAQVILQLKNSGSNFESLIESILINSSLENDDLECHHNQYCGSFKFIKQISQLII</sequence>
<proteinExistence type="predicted"/>
<reference evidence="1" key="1">
    <citation type="submission" date="2021-01" db="EMBL/GenBank/DDBJ databases">
        <authorList>
            <consortium name="Genoscope - CEA"/>
            <person name="William W."/>
        </authorList>
    </citation>
    <scope>NUCLEOTIDE SEQUENCE</scope>
</reference>
<dbReference type="Proteomes" id="UP000689195">
    <property type="component" value="Unassembled WGS sequence"/>
</dbReference>
<gene>
    <name evidence="1" type="ORF">PPENT_87.1.T1860012</name>
</gene>